<evidence type="ECO:0000259" key="6">
    <source>
        <dbReference type="Pfam" id="PF13476"/>
    </source>
</evidence>
<dbReference type="GO" id="GO:0006302">
    <property type="term" value="P:double-strand break repair"/>
    <property type="evidence" value="ECO:0007669"/>
    <property type="project" value="InterPro"/>
</dbReference>
<feature type="coiled-coil region" evidence="4">
    <location>
        <begin position="315"/>
        <end position="342"/>
    </location>
</feature>
<organism evidence="7 8">
    <name type="scientific">Saccharomonospora marina XMU15</name>
    <dbReference type="NCBI Taxonomy" id="882083"/>
    <lineage>
        <taxon>Bacteria</taxon>
        <taxon>Bacillati</taxon>
        <taxon>Actinomycetota</taxon>
        <taxon>Actinomycetes</taxon>
        <taxon>Pseudonocardiales</taxon>
        <taxon>Pseudonocardiaceae</taxon>
        <taxon>Saccharomonospora</taxon>
    </lineage>
</organism>
<evidence type="ECO:0000313" key="8">
    <source>
        <dbReference type="Proteomes" id="UP000004926"/>
    </source>
</evidence>
<dbReference type="PANTHER" id="PTHR32114:SF2">
    <property type="entry name" value="ABC TRANSPORTER ABCH.3"/>
    <property type="match status" value="1"/>
</dbReference>
<evidence type="ECO:0000256" key="1">
    <source>
        <dbReference type="ARBA" id="ARBA00006930"/>
    </source>
</evidence>
<feature type="region of interest" description="Disordered" evidence="5">
    <location>
        <begin position="512"/>
        <end position="545"/>
    </location>
</feature>
<gene>
    <name evidence="7" type="ORF">SacmaDRAFT_4422</name>
</gene>
<evidence type="ECO:0000313" key="7">
    <source>
        <dbReference type="EMBL" id="EHR52608.1"/>
    </source>
</evidence>
<dbReference type="SUPFAM" id="SSF52540">
    <property type="entry name" value="P-loop containing nucleoside triphosphate hydrolases"/>
    <property type="match status" value="1"/>
</dbReference>
<proteinExistence type="inferred from homology"/>
<feature type="domain" description="Rad50/SbcC-type AAA" evidence="6">
    <location>
        <begin position="5"/>
        <end position="184"/>
    </location>
</feature>
<evidence type="ECO:0000256" key="4">
    <source>
        <dbReference type="SAM" id="Coils"/>
    </source>
</evidence>
<dbReference type="eggNOG" id="COG0419">
    <property type="taxonomic scope" value="Bacteria"/>
</dbReference>
<dbReference type="GO" id="GO:0016887">
    <property type="term" value="F:ATP hydrolysis activity"/>
    <property type="evidence" value="ECO:0007669"/>
    <property type="project" value="InterPro"/>
</dbReference>
<feature type="coiled-coil region" evidence="4">
    <location>
        <begin position="545"/>
        <end position="684"/>
    </location>
</feature>
<evidence type="ECO:0000256" key="5">
    <source>
        <dbReference type="SAM" id="MobiDB-lite"/>
    </source>
</evidence>
<keyword evidence="4" id="KW-0175">Coiled coil</keyword>
<dbReference type="InterPro" id="IPR027417">
    <property type="entry name" value="P-loop_NTPase"/>
</dbReference>
<evidence type="ECO:0000256" key="3">
    <source>
        <dbReference type="ARBA" id="ARBA00013368"/>
    </source>
</evidence>
<dbReference type="AlphaFoldDB" id="H5X9X0"/>
<dbReference type="PANTHER" id="PTHR32114">
    <property type="entry name" value="ABC TRANSPORTER ABCH.3"/>
    <property type="match status" value="1"/>
</dbReference>
<feature type="coiled-coil region" evidence="4">
    <location>
        <begin position="244"/>
        <end position="278"/>
    </location>
</feature>
<dbReference type="Pfam" id="PF13476">
    <property type="entry name" value="AAA_23"/>
    <property type="match status" value="1"/>
</dbReference>
<dbReference type="InterPro" id="IPR038729">
    <property type="entry name" value="Rad50/SbcC_AAA"/>
</dbReference>
<dbReference type="Proteomes" id="UP000004926">
    <property type="component" value="Chromosome"/>
</dbReference>
<dbReference type="RefSeq" id="WP_009155986.1">
    <property type="nucleotide sequence ID" value="NZ_CM001439.1"/>
</dbReference>
<dbReference type="EMBL" id="CM001439">
    <property type="protein sequence ID" value="EHR52608.1"/>
    <property type="molecule type" value="Genomic_DNA"/>
</dbReference>
<name>H5X9X0_9PSEU</name>
<comment type="similarity">
    <text evidence="1">Belongs to the SMC family. SbcC subfamily.</text>
</comment>
<feature type="compositionally biased region" description="Basic and acidic residues" evidence="5">
    <location>
        <begin position="529"/>
        <end position="545"/>
    </location>
</feature>
<feature type="coiled-coil region" evidence="4">
    <location>
        <begin position="710"/>
        <end position="740"/>
    </location>
</feature>
<reference evidence="7 8" key="1">
    <citation type="journal article" date="2012" name="Stand. Genomic Sci.">
        <title>Genome sequence of the ocean sediment bacterium Saccharomonospora marina type strain (XMU15(T)).</title>
        <authorList>
            <person name="Klenk H.P."/>
            <person name="Lu M."/>
            <person name="Lucas S."/>
            <person name="Lapidus A."/>
            <person name="Copeland A."/>
            <person name="Pitluck S."/>
            <person name="Goodwin L.A."/>
            <person name="Han C."/>
            <person name="Tapia R."/>
            <person name="Brambilla E.M."/>
            <person name="Potter G."/>
            <person name="Land M."/>
            <person name="Ivanova N."/>
            <person name="Rohde M."/>
            <person name="Goker M."/>
            <person name="Detter J.C."/>
            <person name="Li W.J."/>
            <person name="Kyrpides N.C."/>
            <person name="Woyke T."/>
        </authorList>
    </citation>
    <scope>NUCLEOTIDE SEQUENCE [LARGE SCALE GENOMIC DNA]</scope>
    <source>
        <strain evidence="7 8">XMU15</strain>
    </source>
</reference>
<sequence length="992" mass="108799">MRLHRLEVAAFGPYARREVVDFDALGADGLFLLHGDTGAGKTTLLDAVAFALYGTVPGARGQVKRLRCDLAEPDTDTEVALELTVQGHRMRIVRSPEYRRPKRRGDGYTTQQARASLTWLSCPPHGHAADGVTRIDEVGRTVQRLLGMSAEQFFQVVLLPQGEFARFLRAETTEREQLLERLFGTQRFADVERWFRDLRTTRGRELERRRAATREWVARLAQVAETEAPEEPGLEWVTEIRQRASAALAAARQEERAASEARREAEATLQQRRSAADRVRRVRAAHHRLAELWEQADQRASWKSEQAAARRAHPVAELAAELDRVTERLEHARWEEAAAERACSTLGFEQPQAEVAVLRSSAAALREQAGQLAGLVEESGRQVEDRDRLARLEEEAAYAAEQAAAIGEKLEGFPERMQQLSAEYELASQAEAGLEAIRAREQEAAAALADADRLPELQRAVERALDAERVAVDDHQAARATLLDLRERRLAGMAAELAAGLSEGAPCPVCGSDEHPAPAEASVDSVGDAEERAAAEREEQAGQRRDLAVNARHRAENDLARLRERLSGRTREELAKNLTEIGAELRSLSQRAASKARLEVSIRTAQEEADDLTADRTKALREVSEARAQQRALVERIEERAQRLEAARGDFTDVAERREHLVAVSEAAEKLAETRSVRAAAEQRLDEQRGTMLDAARRAGFATVEDALSAARPQARIAELERSLAEAERAEAAARGVLEEPELRGVSPEDEVDVESAQQAVESARSRAESAFAAVRACSGRAHDLDSLAEHFRCALAELEPAEREYAELDALTDVVNGRGQNARRMSLRSYVLAARLEEVAVAATARLRSMSQGRFSFVHSDAAGSRGTRGGLGIDVLDDYSGTVRPAKTLSGGESFLASLALALGLADVVAAQTGGALLDTLFVDEGFGTLDSETLDVVMDVLDELRAGGRVVGLVSHVEELRQRIPMRLRVRKSRTGSTVRLEGGMPVAC</sequence>
<dbReference type="Gene3D" id="3.40.50.300">
    <property type="entry name" value="P-loop containing nucleotide triphosphate hydrolases"/>
    <property type="match status" value="2"/>
</dbReference>
<protein>
    <recommendedName>
        <fullName evidence="3">Nuclease SbcCD subunit C</fullName>
    </recommendedName>
</protein>
<dbReference type="HOGENOM" id="CLU_004785_2_0_11"/>
<dbReference type="STRING" id="882083.SacmaDRAFT_4422"/>
<dbReference type="Pfam" id="PF13558">
    <property type="entry name" value="SbcC_Walker_B"/>
    <property type="match status" value="1"/>
</dbReference>
<evidence type="ECO:0000256" key="2">
    <source>
        <dbReference type="ARBA" id="ARBA00011322"/>
    </source>
</evidence>
<keyword evidence="8" id="KW-1185">Reference proteome</keyword>
<comment type="subunit">
    <text evidence="2">Heterodimer of SbcC and SbcD.</text>
</comment>
<dbReference type="OrthoDB" id="9795626at2"/>
<accession>H5X9X0</accession>